<keyword evidence="1" id="KW-1133">Transmembrane helix</keyword>
<dbReference type="EMBL" id="CP009440">
    <property type="protein sequence ID" value="AJI53586.1"/>
    <property type="molecule type" value="Genomic_DNA"/>
</dbReference>
<reference evidence="2 3" key="1">
    <citation type="journal article" date="2015" name="Genome Announc.">
        <title>Genome sequencing of 18 francisella strains to aid in assay development and testing.</title>
        <authorList>
            <person name="Johnson S.L."/>
            <person name="Daligault H.E."/>
            <person name="Davenport K.W."/>
            <person name="Coyne S.R."/>
            <person name="Frey K.G."/>
            <person name="Koroleva G.I."/>
            <person name="Broomall S.M."/>
            <person name="Bishop-Lilly K.A."/>
            <person name="Bruce D.C."/>
            <person name="Chertkov O."/>
            <person name="Freitas T."/>
            <person name="Jaissle J."/>
            <person name="Ladner J.T."/>
            <person name="Rosenzweig C.N."/>
            <person name="Gibbons H.S."/>
            <person name="Palacios G.F."/>
            <person name="Redden C.L."/>
            <person name="Xu Y."/>
            <person name="Minogue T.D."/>
            <person name="Chain P.S."/>
        </authorList>
    </citation>
    <scope>NUCLEOTIDE SEQUENCE [LARGE SCALE GENOMIC DNA]</scope>
    <source>
        <strain evidence="2 3">GA01-2794</strain>
    </source>
</reference>
<feature type="transmembrane region" description="Helical" evidence="1">
    <location>
        <begin position="68"/>
        <end position="85"/>
    </location>
</feature>
<keyword evidence="1" id="KW-0472">Membrane</keyword>
<gene>
    <name evidence="2" type="ORF">LA55_1601</name>
</gene>
<evidence type="ECO:0000313" key="2">
    <source>
        <dbReference type="EMBL" id="AJI53586.1"/>
    </source>
</evidence>
<dbReference type="AlphaFoldDB" id="A0A0B6D3Y1"/>
<feature type="transmembrane region" description="Helical" evidence="1">
    <location>
        <begin position="208"/>
        <end position="233"/>
    </location>
</feature>
<evidence type="ECO:0000256" key="1">
    <source>
        <dbReference type="SAM" id="Phobius"/>
    </source>
</evidence>
<organism evidence="2 3">
    <name type="scientific">Francisella philomiragia</name>
    <dbReference type="NCBI Taxonomy" id="28110"/>
    <lineage>
        <taxon>Bacteria</taxon>
        <taxon>Pseudomonadati</taxon>
        <taxon>Pseudomonadota</taxon>
        <taxon>Gammaproteobacteria</taxon>
        <taxon>Thiotrichales</taxon>
        <taxon>Francisellaceae</taxon>
        <taxon>Francisella</taxon>
    </lineage>
</organism>
<keyword evidence="1" id="KW-0812">Transmembrane</keyword>
<protein>
    <submittedName>
        <fullName evidence="2">Putative membrane protein</fullName>
    </submittedName>
</protein>
<feature type="transmembrane region" description="Helical" evidence="1">
    <location>
        <begin position="91"/>
        <end position="111"/>
    </location>
</feature>
<proteinExistence type="predicted"/>
<feature type="transmembrane region" description="Helical" evidence="1">
    <location>
        <begin position="6"/>
        <end position="24"/>
    </location>
</feature>
<dbReference type="RefSeq" id="WP_044526671.1">
    <property type="nucleotide sequence ID" value="NZ_CP009440.1"/>
</dbReference>
<dbReference type="Proteomes" id="UP000031830">
    <property type="component" value="Chromosome"/>
</dbReference>
<dbReference type="OrthoDB" id="10020821at2"/>
<evidence type="ECO:0000313" key="3">
    <source>
        <dbReference type="Proteomes" id="UP000031830"/>
    </source>
</evidence>
<name>A0A0B6D3Y1_9GAMM</name>
<feature type="transmembrane region" description="Helical" evidence="1">
    <location>
        <begin position="253"/>
        <end position="278"/>
    </location>
</feature>
<feature type="transmembrane region" description="Helical" evidence="1">
    <location>
        <begin position="139"/>
        <end position="161"/>
    </location>
</feature>
<dbReference type="KEGG" id="fpz:LA55_1601"/>
<accession>A0A0B6D3Y1</accession>
<sequence length="497" mass="58771">MTSLYTFIIIFLISWLILFIKPKIDKFFSQDKPIRNTLKKINNKIKYPNFISKPFNYLYKFFSAKRRFNFSFVVTIIIAIIYYYFYLFVSFNVAIFVICFFIFSILFSIPISRIKRWLDKKIKSIDESNVIKELLGYKVLVKLGSILIVSALASLFLFFVFTGDYYWRHQLDIIGVTPFEYNKFFADTSNLIKTIEIISKESISELNYSLFVVILTSILYFPVVLAFSAETLYETKKLERKNKDGVKNYLMRFFAHGFSFLGVVTYVPFLIIFAILYLPTKSEQIARTDIQNRVYNHIVDNSDYFRMFTDDNHNFVIYPKEAKLCRILLDKPFINTSDFNTDNNEVKKQIKDECSNLGDNTFVIDIALRMKAHEKELISKLGEKEYINILKKYTNRIRVFRGNLKHIYQAIKEQKEYIVINQSNSKFVFVPNLAKVYIFSEDTKLNSISDVNNSREAIIINLSESDKKFIQEELLKDKNLNVYANNISYYNRMKMLY</sequence>